<keyword evidence="1" id="KW-0812">Transmembrane</keyword>
<dbReference type="Proteomes" id="UP001153365">
    <property type="component" value="Unassembled WGS sequence"/>
</dbReference>
<proteinExistence type="predicted"/>
<reference evidence="2" key="1">
    <citation type="submission" date="2022-06" db="EMBL/GenBank/DDBJ databases">
        <authorList>
            <consortium name="SYNGENTA / RWTH Aachen University"/>
        </authorList>
    </citation>
    <scope>NUCLEOTIDE SEQUENCE</scope>
</reference>
<organism evidence="2 3">
    <name type="scientific">Phakopsora pachyrhizi</name>
    <name type="common">Asian soybean rust disease fungus</name>
    <dbReference type="NCBI Taxonomy" id="170000"/>
    <lineage>
        <taxon>Eukaryota</taxon>
        <taxon>Fungi</taxon>
        <taxon>Dikarya</taxon>
        <taxon>Basidiomycota</taxon>
        <taxon>Pucciniomycotina</taxon>
        <taxon>Pucciniomycetes</taxon>
        <taxon>Pucciniales</taxon>
        <taxon>Phakopsoraceae</taxon>
        <taxon>Phakopsora</taxon>
    </lineage>
</organism>
<keyword evidence="3" id="KW-1185">Reference proteome</keyword>
<protein>
    <submittedName>
        <fullName evidence="2">Expressed protein</fullName>
    </submittedName>
</protein>
<keyword evidence="1" id="KW-0472">Membrane</keyword>
<evidence type="ECO:0000313" key="3">
    <source>
        <dbReference type="Proteomes" id="UP001153365"/>
    </source>
</evidence>
<evidence type="ECO:0000313" key="2">
    <source>
        <dbReference type="EMBL" id="CAH7674465.1"/>
    </source>
</evidence>
<sequence>MNLSFNKNLNTFIVVCTVLYISTTLGGYRSLEDFGDLSRGLLESSDAGSSQVEPNPSFRTVPSLLGRVSSVISDISRGAFENVANVNQRIYSYVTYAARDKCLKSISERVCVIENYISFSAPKPVVLHHVKDDVNVDLNEFETTLALKLTKVFPDLIKMIEEQVYIIPDNIQGKEIGYIIHTLPKVMLDKKEVDPDFMAEALKTFQLYAKFTLKDVNLEFENHRISLLIDLMRIFCAIFGREGTEKLTESNETLIILAKGIQPIIKGLFDRGKIQNIWELESYKTILAYSQFHPLNSIFRNIDRLPNQNKWDSLLHEYITLEFKDLNNKEINHLLGNTLIFSKSSEIPENKRKQITNTLLHNLLSVKSLPTLQEIQKTPGEVRVYFSLFWLSKYLTNENNISIKEFSQNQSYQLYRFLKGFILVYSKEENSPYYNELAEKYFLSNNVPI</sequence>
<dbReference type="AlphaFoldDB" id="A0AAV0AX13"/>
<accession>A0AAV0AX13</accession>
<evidence type="ECO:0000256" key="1">
    <source>
        <dbReference type="SAM" id="Phobius"/>
    </source>
</evidence>
<dbReference type="EMBL" id="CALTRL010002019">
    <property type="protein sequence ID" value="CAH7674465.1"/>
    <property type="molecule type" value="Genomic_DNA"/>
</dbReference>
<gene>
    <name evidence="2" type="ORF">PPACK8108_LOCUS9376</name>
</gene>
<comment type="caution">
    <text evidence="2">The sequence shown here is derived from an EMBL/GenBank/DDBJ whole genome shotgun (WGS) entry which is preliminary data.</text>
</comment>
<name>A0AAV0AX13_PHAPC</name>
<feature type="non-terminal residue" evidence="2">
    <location>
        <position position="449"/>
    </location>
</feature>
<feature type="transmembrane region" description="Helical" evidence="1">
    <location>
        <begin position="12"/>
        <end position="31"/>
    </location>
</feature>
<keyword evidence="1" id="KW-1133">Transmembrane helix</keyword>